<gene>
    <name evidence="2" type="ORF">FSB_LOCUS24202</name>
</gene>
<sequence>MAGSGCYSCIWRVPFSVYPVYPQMIHAKNPDNLQAMGTLALSGTSEIAPSSSPSLAPVPASGPGSVPPSAPAPTGGNGNNGSSSSRTRVGFYTAFFVIPASLFVL</sequence>
<organism evidence="2">
    <name type="scientific">Fagus sylvatica</name>
    <name type="common">Beechnut</name>
    <dbReference type="NCBI Taxonomy" id="28930"/>
    <lineage>
        <taxon>Eukaryota</taxon>
        <taxon>Viridiplantae</taxon>
        <taxon>Streptophyta</taxon>
        <taxon>Embryophyta</taxon>
        <taxon>Tracheophyta</taxon>
        <taxon>Spermatophyta</taxon>
        <taxon>Magnoliopsida</taxon>
        <taxon>eudicotyledons</taxon>
        <taxon>Gunneridae</taxon>
        <taxon>Pentapetalae</taxon>
        <taxon>rosids</taxon>
        <taxon>fabids</taxon>
        <taxon>Fagales</taxon>
        <taxon>Fagaceae</taxon>
        <taxon>Fagus</taxon>
    </lineage>
</organism>
<evidence type="ECO:0000313" key="2">
    <source>
        <dbReference type="EMBL" id="SPC96320.1"/>
    </source>
</evidence>
<protein>
    <submittedName>
        <fullName evidence="2">Uncharacterized protein</fullName>
    </submittedName>
</protein>
<name>A0A2N9GA39_FAGSY</name>
<dbReference type="EMBL" id="OIVN01001657">
    <property type="protein sequence ID" value="SPC96320.1"/>
    <property type="molecule type" value="Genomic_DNA"/>
</dbReference>
<proteinExistence type="predicted"/>
<feature type="compositionally biased region" description="Low complexity" evidence="1">
    <location>
        <begin position="44"/>
        <end position="64"/>
    </location>
</feature>
<accession>A0A2N9GA39</accession>
<reference evidence="2" key="1">
    <citation type="submission" date="2018-02" db="EMBL/GenBank/DDBJ databases">
        <authorList>
            <person name="Cohen D.B."/>
            <person name="Kent A.D."/>
        </authorList>
    </citation>
    <scope>NUCLEOTIDE SEQUENCE</scope>
</reference>
<evidence type="ECO:0000256" key="1">
    <source>
        <dbReference type="SAM" id="MobiDB-lite"/>
    </source>
</evidence>
<dbReference type="AlphaFoldDB" id="A0A2N9GA39"/>
<feature type="region of interest" description="Disordered" evidence="1">
    <location>
        <begin position="44"/>
        <end position="84"/>
    </location>
</feature>